<dbReference type="EMBL" id="CM041545">
    <property type="protein sequence ID" value="KAI3362183.1"/>
    <property type="molecule type" value="Genomic_DNA"/>
</dbReference>
<reference evidence="1" key="1">
    <citation type="submission" date="2022-04" db="EMBL/GenBank/DDBJ databases">
        <title>Jade perch genome.</title>
        <authorList>
            <person name="Chao B."/>
        </authorList>
    </citation>
    <scope>NUCLEOTIDE SEQUENCE</scope>
    <source>
        <strain evidence="1">CB-2022</strain>
    </source>
</reference>
<accession>A0ACB8W5X9</accession>
<dbReference type="Proteomes" id="UP000831701">
    <property type="component" value="Chromosome 15"/>
</dbReference>
<organism evidence="1 2">
    <name type="scientific">Scortum barcoo</name>
    <name type="common">barcoo grunter</name>
    <dbReference type="NCBI Taxonomy" id="214431"/>
    <lineage>
        <taxon>Eukaryota</taxon>
        <taxon>Metazoa</taxon>
        <taxon>Chordata</taxon>
        <taxon>Craniata</taxon>
        <taxon>Vertebrata</taxon>
        <taxon>Euteleostomi</taxon>
        <taxon>Actinopterygii</taxon>
        <taxon>Neopterygii</taxon>
        <taxon>Teleostei</taxon>
        <taxon>Neoteleostei</taxon>
        <taxon>Acanthomorphata</taxon>
        <taxon>Eupercaria</taxon>
        <taxon>Centrarchiformes</taxon>
        <taxon>Terapontoidei</taxon>
        <taxon>Terapontidae</taxon>
        <taxon>Scortum</taxon>
    </lineage>
</organism>
<protein>
    <submittedName>
        <fullName evidence="1">Uncharacterized protein</fullName>
    </submittedName>
</protein>
<keyword evidence="2" id="KW-1185">Reference proteome</keyword>
<evidence type="ECO:0000313" key="2">
    <source>
        <dbReference type="Proteomes" id="UP000831701"/>
    </source>
</evidence>
<comment type="caution">
    <text evidence="1">The sequence shown here is derived from an EMBL/GenBank/DDBJ whole genome shotgun (WGS) entry which is preliminary data.</text>
</comment>
<sequence length="152" mass="15782">MSWGRGLCAPGADTGNQADEVITIRTWVRRTAPLTNSSETTCTTLASSRALCRCLTSNQQLWPAVKCYCQSAAALITFTSTNTTNNGTMRSGCRSPPKSAPGSLLGVAHNIRTAPDNQRSSARPMDAPEDAAAPPSASPTSSAAAPQDADAL</sequence>
<name>A0ACB8W5X9_9TELE</name>
<evidence type="ECO:0000313" key="1">
    <source>
        <dbReference type="EMBL" id="KAI3362183.1"/>
    </source>
</evidence>
<proteinExistence type="predicted"/>
<gene>
    <name evidence="1" type="ORF">L3Q82_012504</name>
</gene>